<evidence type="ECO:0000313" key="3">
    <source>
        <dbReference type="Proteomes" id="UP000291106"/>
    </source>
</evidence>
<dbReference type="InterPro" id="IPR021367">
    <property type="entry name" value="DUF2982"/>
</dbReference>
<keyword evidence="1" id="KW-0472">Membrane</keyword>
<proteinExistence type="predicted"/>
<dbReference type="Pfam" id="PF11201">
    <property type="entry name" value="DUF2982"/>
    <property type="match status" value="1"/>
</dbReference>
<evidence type="ECO:0000256" key="1">
    <source>
        <dbReference type="SAM" id="Phobius"/>
    </source>
</evidence>
<feature type="transmembrane region" description="Helical" evidence="1">
    <location>
        <begin position="20"/>
        <end position="38"/>
    </location>
</feature>
<dbReference type="AlphaFoldDB" id="A0A411PN98"/>
<protein>
    <submittedName>
        <fullName evidence="2">DUF2982 domain-containing protein</fullName>
    </submittedName>
</protein>
<reference evidence="2 3" key="1">
    <citation type="submission" date="2019-02" db="EMBL/GenBank/DDBJ databases">
        <title>Shewanella sp. D4-2 isolated from Dokdo Island.</title>
        <authorList>
            <person name="Baek K."/>
        </authorList>
    </citation>
    <scope>NUCLEOTIDE SEQUENCE [LARGE SCALE GENOMIC DNA]</scope>
    <source>
        <strain evidence="2 3">D4-2</strain>
    </source>
</reference>
<keyword evidence="1" id="KW-0812">Transmembrane</keyword>
<gene>
    <name evidence="2" type="ORF">EXU30_17420</name>
</gene>
<dbReference type="KEGG" id="smai:EXU30_17420"/>
<dbReference type="OrthoDB" id="7061905at2"/>
<feature type="transmembrane region" description="Helical" evidence="1">
    <location>
        <begin position="44"/>
        <end position="63"/>
    </location>
</feature>
<dbReference type="EMBL" id="CP036200">
    <property type="protein sequence ID" value="QBF84961.1"/>
    <property type="molecule type" value="Genomic_DNA"/>
</dbReference>
<name>A0A411PN98_9GAMM</name>
<accession>A0A411PN98</accession>
<dbReference type="Proteomes" id="UP000291106">
    <property type="component" value="Chromosome"/>
</dbReference>
<evidence type="ECO:0000313" key="2">
    <source>
        <dbReference type="EMBL" id="QBF84961.1"/>
    </source>
</evidence>
<sequence>MSQTLPDSVAIRPFSKRNGITLSVAGGLSFVISIMLFIFVKGAFAVALLLFALGIVGTVLGFTKLKEPPVSVLLAKQGLAIFHRRGEVAIDWSNIQRIDQLRVNQNMQMVDLPYIGLKLKKLSPIIDTISPRLATGLLTEQRPLLMTAATHDGDLQSLEHYLSAEFTPLAIENKDYQGVQAMFGHRCLTLNENLGYHLYIPVDMLDRSEAEFVTLVRNWKQAVEQ</sequence>
<dbReference type="RefSeq" id="WP_130603587.1">
    <property type="nucleotide sequence ID" value="NZ_CP036200.1"/>
</dbReference>
<keyword evidence="1" id="KW-1133">Transmembrane helix</keyword>
<organism evidence="2 3">
    <name type="scientific">Shewanella maritima</name>
    <dbReference type="NCBI Taxonomy" id="2520507"/>
    <lineage>
        <taxon>Bacteria</taxon>
        <taxon>Pseudomonadati</taxon>
        <taxon>Pseudomonadota</taxon>
        <taxon>Gammaproteobacteria</taxon>
        <taxon>Alteromonadales</taxon>
        <taxon>Shewanellaceae</taxon>
        <taxon>Shewanella</taxon>
    </lineage>
</organism>
<keyword evidence="3" id="KW-1185">Reference proteome</keyword>